<dbReference type="InterPro" id="IPR050309">
    <property type="entry name" value="Type-B_Carboxylest/Lipase"/>
</dbReference>
<organism evidence="5 6">
    <name type="scientific">Rhodocollybia butyracea</name>
    <dbReference type="NCBI Taxonomy" id="206335"/>
    <lineage>
        <taxon>Eukaryota</taxon>
        <taxon>Fungi</taxon>
        <taxon>Dikarya</taxon>
        <taxon>Basidiomycota</taxon>
        <taxon>Agaricomycotina</taxon>
        <taxon>Agaricomycetes</taxon>
        <taxon>Agaricomycetidae</taxon>
        <taxon>Agaricales</taxon>
        <taxon>Marasmiineae</taxon>
        <taxon>Omphalotaceae</taxon>
        <taxon>Rhodocollybia</taxon>
    </lineage>
</organism>
<dbReference type="Pfam" id="PF00135">
    <property type="entry name" value="COesterase"/>
    <property type="match status" value="1"/>
</dbReference>
<dbReference type="EMBL" id="JADNRY010000678">
    <property type="protein sequence ID" value="KAF9030067.1"/>
    <property type="molecule type" value="Genomic_DNA"/>
</dbReference>
<gene>
    <name evidence="5" type="ORF">BDP27DRAFT_1395524</name>
</gene>
<evidence type="ECO:0000259" key="4">
    <source>
        <dbReference type="Pfam" id="PF00135"/>
    </source>
</evidence>
<dbReference type="OrthoDB" id="408631at2759"/>
<proteinExistence type="inferred from homology"/>
<dbReference type="EC" id="3.1.1.-" evidence="3"/>
<evidence type="ECO:0000256" key="3">
    <source>
        <dbReference type="RuleBase" id="RU361235"/>
    </source>
</evidence>
<sequence length="517" mass="54664">MRTTGTGTSQGPSHAVKERTSFDGLIIGHASVNKTDVTEYLGVPYAASSAGSQRFLPPQPFRSSATFVASTYGPACPANLGATVAFPNKTAQFDRIFLAFTGQGGDVQSEDCLSVNIWDLKPVLVFYPGGRFNVGGSKSLFYNGAYLADAEDVVVVTANYRLNIFGFSGAPGIQQNVGLLDQRLSLEWLQENIGAFGGDSDRIIIFGQSAGSVAVGYQAYTFPDNPIAAGYISESGSPHSWTPLTPEIGASHWFNASGTLGCGTSGDVLACMQAANITALLAAIAEVPFDPTNALFQPQFQPVVDNITVFGDYGALAAAGKLAKVPLLIGNNEHESGFYATAAFATGKSFNTTQQDLFNLEAFTCASAIEAANRVAQRVPVWRYRYFGDFDNLRLFPGSGAYHGTELNMVFGTAEDTSGLPNSHIENATIAYIQKAWAAFASDPATGLSKKMGWPRYANTSASTLVRLGFNNETSASFVAPSTSDAECPALHGAVDLGKGAILLQMGSTKDTVVKRI</sequence>
<dbReference type="PROSITE" id="PS00122">
    <property type="entry name" value="CARBOXYLESTERASE_B_1"/>
    <property type="match status" value="1"/>
</dbReference>
<evidence type="ECO:0000313" key="6">
    <source>
        <dbReference type="Proteomes" id="UP000772434"/>
    </source>
</evidence>
<reference evidence="5" key="1">
    <citation type="submission" date="2020-11" db="EMBL/GenBank/DDBJ databases">
        <authorList>
            <consortium name="DOE Joint Genome Institute"/>
            <person name="Ahrendt S."/>
            <person name="Riley R."/>
            <person name="Andreopoulos W."/>
            <person name="Labutti K."/>
            <person name="Pangilinan J."/>
            <person name="Ruiz-Duenas F.J."/>
            <person name="Barrasa J.M."/>
            <person name="Sanchez-Garcia M."/>
            <person name="Camarero S."/>
            <person name="Miyauchi S."/>
            <person name="Serrano A."/>
            <person name="Linde D."/>
            <person name="Babiker R."/>
            <person name="Drula E."/>
            <person name="Ayuso-Fernandez I."/>
            <person name="Pacheco R."/>
            <person name="Padilla G."/>
            <person name="Ferreira P."/>
            <person name="Barriuso J."/>
            <person name="Kellner H."/>
            <person name="Castanera R."/>
            <person name="Alfaro M."/>
            <person name="Ramirez L."/>
            <person name="Pisabarro A.G."/>
            <person name="Kuo A."/>
            <person name="Tritt A."/>
            <person name="Lipzen A."/>
            <person name="He G."/>
            <person name="Yan M."/>
            <person name="Ng V."/>
            <person name="Cullen D."/>
            <person name="Martin F."/>
            <person name="Rosso M.-N."/>
            <person name="Henrissat B."/>
            <person name="Hibbett D."/>
            <person name="Martinez A.T."/>
            <person name="Grigoriev I.V."/>
        </authorList>
    </citation>
    <scope>NUCLEOTIDE SEQUENCE</scope>
    <source>
        <strain evidence="5">AH 40177</strain>
    </source>
</reference>
<evidence type="ECO:0000256" key="2">
    <source>
        <dbReference type="ARBA" id="ARBA00022801"/>
    </source>
</evidence>
<dbReference type="PANTHER" id="PTHR11559">
    <property type="entry name" value="CARBOXYLESTERASE"/>
    <property type="match status" value="1"/>
</dbReference>
<dbReference type="AlphaFoldDB" id="A0A9P5P178"/>
<comment type="caution">
    <text evidence="5">The sequence shown here is derived from an EMBL/GenBank/DDBJ whole genome shotgun (WGS) entry which is preliminary data.</text>
</comment>
<keyword evidence="6" id="KW-1185">Reference proteome</keyword>
<dbReference type="SUPFAM" id="SSF53474">
    <property type="entry name" value="alpha/beta-Hydrolases"/>
    <property type="match status" value="1"/>
</dbReference>
<name>A0A9P5P178_9AGAR</name>
<comment type="similarity">
    <text evidence="1 3">Belongs to the type-B carboxylesterase/lipase family.</text>
</comment>
<dbReference type="InterPro" id="IPR029058">
    <property type="entry name" value="AB_hydrolase_fold"/>
</dbReference>
<dbReference type="GO" id="GO:0016787">
    <property type="term" value="F:hydrolase activity"/>
    <property type="evidence" value="ECO:0007669"/>
    <property type="project" value="UniProtKB-KW"/>
</dbReference>
<accession>A0A9P5P178</accession>
<dbReference type="Proteomes" id="UP000772434">
    <property type="component" value="Unassembled WGS sequence"/>
</dbReference>
<dbReference type="InterPro" id="IPR002018">
    <property type="entry name" value="CarbesteraseB"/>
</dbReference>
<protein>
    <recommendedName>
        <fullName evidence="3">Carboxylic ester hydrolase</fullName>
        <ecNumber evidence="3">3.1.1.-</ecNumber>
    </recommendedName>
</protein>
<keyword evidence="2 3" id="KW-0378">Hydrolase</keyword>
<feature type="domain" description="Carboxylesterase type B" evidence="4">
    <location>
        <begin position="24"/>
        <end position="358"/>
    </location>
</feature>
<dbReference type="InterPro" id="IPR019826">
    <property type="entry name" value="Carboxylesterase_B_AS"/>
</dbReference>
<evidence type="ECO:0000313" key="5">
    <source>
        <dbReference type="EMBL" id="KAF9030067.1"/>
    </source>
</evidence>
<dbReference type="Gene3D" id="3.40.50.1820">
    <property type="entry name" value="alpha/beta hydrolase"/>
    <property type="match status" value="2"/>
</dbReference>
<evidence type="ECO:0000256" key="1">
    <source>
        <dbReference type="ARBA" id="ARBA00005964"/>
    </source>
</evidence>